<name>A0A3G8ZZ75_9ACTN</name>
<organism evidence="1 2">
    <name type="scientific">Nakamurella antarctica</name>
    <dbReference type="NCBI Taxonomy" id="1902245"/>
    <lineage>
        <taxon>Bacteria</taxon>
        <taxon>Bacillati</taxon>
        <taxon>Actinomycetota</taxon>
        <taxon>Actinomycetes</taxon>
        <taxon>Nakamurellales</taxon>
        <taxon>Nakamurellaceae</taxon>
        <taxon>Nakamurella</taxon>
    </lineage>
</organism>
<evidence type="ECO:0000313" key="2">
    <source>
        <dbReference type="Proteomes" id="UP000268084"/>
    </source>
</evidence>
<evidence type="ECO:0008006" key="3">
    <source>
        <dbReference type="Google" id="ProtNLM"/>
    </source>
</evidence>
<reference evidence="1 2" key="1">
    <citation type="submission" date="2018-11" db="EMBL/GenBank/DDBJ databases">
        <authorList>
            <person name="Da X."/>
        </authorList>
    </citation>
    <scope>NUCLEOTIDE SEQUENCE [LARGE SCALE GENOMIC DNA]</scope>
    <source>
        <strain evidence="1 2">S14-144</strain>
    </source>
</reference>
<evidence type="ECO:0000313" key="1">
    <source>
        <dbReference type="EMBL" id="AZI58851.1"/>
    </source>
</evidence>
<protein>
    <recommendedName>
        <fullName evidence="3">Proteic killer suppression protein</fullName>
    </recommendedName>
</protein>
<gene>
    <name evidence="1" type="ORF">EH165_12595</name>
</gene>
<sequence>MSAPPFTLLFTSEALGVFEDLGKRVYAAKLKKAKKTLRLLRDIGPGHPGLNSHKYQSLSGPNGEDVWESYIENRTPGAWRIWWLYGPNADTLTILTLGPHP</sequence>
<reference evidence="1 2" key="2">
    <citation type="submission" date="2018-12" db="EMBL/GenBank/DDBJ databases">
        <title>Nakamurella antarcticus sp. nov., isolated from Antarctica South Shetland Islands soil.</title>
        <authorList>
            <person name="Peng F."/>
        </authorList>
    </citation>
    <scope>NUCLEOTIDE SEQUENCE [LARGE SCALE GENOMIC DNA]</scope>
    <source>
        <strain evidence="1 2">S14-144</strain>
    </source>
</reference>
<proteinExistence type="predicted"/>
<dbReference type="AlphaFoldDB" id="A0A3G8ZZ75"/>
<dbReference type="RefSeq" id="WP_124799755.1">
    <property type="nucleotide sequence ID" value="NZ_CP034170.1"/>
</dbReference>
<dbReference type="Proteomes" id="UP000268084">
    <property type="component" value="Chromosome"/>
</dbReference>
<dbReference type="EMBL" id="CP034170">
    <property type="protein sequence ID" value="AZI58851.1"/>
    <property type="molecule type" value="Genomic_DNA"/>
</dbReference>
<dbReference type="KEGG" id="nak:EH165_12595"/>
<accession>A0A3G8ZZ75</accession>
<dbReference type="OrthoDB" id="1524817at2"/>
<keyword evidence="2" id="KW-1185">Reference proteome</keyword>